<dbReference type="RefSeq" id="WP_110022884.1">
    <property type="nucleotide sequence ID" value="NZ_PDNZ01000003.1"/>
</dbReference>
<gene>
    <name evidence="2" type="ORF">CR164_05260</name>
</gene>
<dbReference type="OrthoDB" id="9997421at2"/>
<comment type="caution">
    <text evidence="2">The sequence shown here is derived from an EMBL/GenBank/DDBJ whole genome shotgun (WGS) entry which is preliminary data.</text>
</comment>
<name>A0A317T7X2_9CHLB</name>
<feature type="coiled-coil region" evidence="1">
    <location>
        <begin position="100"/>
        <end position="170"/>
    </location>
</feature>
<evidence type="ECO:0000313" key="3">
    <source>
        <dbReference type="Proteomes" id="UP000246278"/>
    </source>
</evidence>
<evidence type="ECO:0000313" key="2">
    <source>
        <dbReference type="EMBL" id="PWW82410.1"/>
    </source>
</evidence>
<sequence>MDIKVFQKEVGGAVDEVLSVYEESVGTVEQIIAAPCQFIELGEEISTTRKEREQIVITLKSLLASNDSLRKKDFDYMMSRIFDAQEKREAEVRSMLRSYFDEQRETASALREELRVFRDNLGGKNDELIGQFRRFIEELFQEREQRKRDVEEKLSEYNESQQHIANALRKLLKKGREVRVRDLKNLLAEFDNSRIKRKKEQGEREKQVADMLKGFKAERLGEQNVDQLS</sequence>
<protein>
    <submittedName>
        <fullName evidence="2">Uncharacterized protein</fullName>
    </submittedName>
</protein>
<dbReference type="EMBL" id="PDNZ01000003">
    <property type="protein sequence ID" value="PWW82410.1"/>
    <property type="molecule type" value="Genomic_DNA"/>
</dbReference>
<dbReference type="Proteomes" id="UP000246278">
    <property type="component" value="Unassembled WGS sequence"/>
</dbReference>
<keyword evidence="1" id="KW-0175">Coiled coil</keyword>
<reference evidence="3" key="1">
    <citation type="submission" date="2017-10" db="EMBL/GenBank/DDBJ databases">
        <authorList>
            <person name="Gaisin V.A."/>
            <person name="Rysina M.S."/>
            <person name="Grouzdev D.S."/>
        </authorList>
    </citation>
    <scope>NUCLEOTIDE SEQUENCE [LARGE SCALE GENOMIC DNA]</scope>
    <source>
        <strain evidence="3">V1</strain>
    </source>
</reference>
<organism evidence="2 3">
    <name type="scientific">Prosthecochloris marina</name>
    <dbReference type="NCBI Taxonomy" id="2017681"/>
    <lineage>
        <taxon>Bacteria</taxon>
        <taxon>Pseudomonadati</taxon>
        <taxon>Chlorobiota</taxon>
        <taxon>Chlorobiia</taxon>
        <taxon>Chlorobiales</taxon>
        <taxon>Chlorobiaceae</taxon>
        <taxon>Prosthecochloris</taxon>
    </lineage>
</organism>
<evidence type="ECO:0000256" key="1">
    <source>
        <dbReference type="SAM" id="Coils"/>
    </source>
</evidence>
<dbReference type="AlphaFoldDB" id="A0A317T7X2"/>
<proteinExistence type="predicted"/>
<accession>A0A317T7X2</accession>
<keyword evidence="3" id="KW-1185">Reference proteome</keyword>